<dbReference type="RefSeq" id="WP_188679195.1">
    <property type="nucleotide sequence ID" value="NZ_BMGP01000005.1"/>
</dbReference>
<dbReference type="GO" id="GO:0004791">
    <property type="term" value="F:thioredoxin-disulfide reductase (NADPH) activity"/>
    <property type="evidence" value="ECO:0007669"/>
    <property type="project" value="UniProtKB-EC"/>
</dbReference>
<comment type="caution">
    <text evidence="5">The sequence shown here is derived from an EMBL/GenBank/DDBJ whole genome shotgun (WGS) entry which is preliminary data.</text>
</comment>
<name>A0A917BB46_9MICO</name>
<organism evidence="5 6">
    <name type="scientific">Subtercola lobariae</name>
    <dbReference type="NCBI Taxonomy" id="1588641"/>
    <lineage>
        <taxon>Bacteria</taxon>
        <taxon>Bacillati</taxon>
        <taxon>Actinomycetota</taxon>
        <taxon>Actinomycetes</taxon>
        <taxon>Micrococcales</taxon>
        <taxon>Microbacteriaceae</taxon>
        <taxon>Subtercola</taxon>
    </lineage>
</organism>
<dbReference type="InterPro" id="IPR036188">
    <property type="entry name" value="FAD/NAD-bd_sf"/>
</dbReference>
<dbReference type="InterPro" id="IPR050097">
    <property type="entry name" value="Ferredoxin-NADP_redctase_2"/>
</dbReference>
<dbReference type="PRINTS" id="PR00469">
    <property type="entry name" value="PNDRDTASEII"/>
</dbReference>
<accession>A0A917BB46</accession>
<gene>
    <name evidence="5" type="ORF">GCM10011399_27580</name>
</gene>
<dbReference type="SUPFAM" id="SSF51905">
    <property type="entry name" value="FAD/NAD(P)-binding domain"/>
    <property type="match status" value="1"/>
</dbReference>
<sequence>MEQFDVVVSGAGAAGLAAGLTLARALRSVVVFDGGPTRNAQADHSHGILGLDGASPAVLTGTARAEVERFGGTIRPGRAANAVADSAGLFVVTTDDGQEVRSRQILVASGVRDEMSEVPGVRELWGDRVVICPYCDGWEARGSSIAILGTGPKSISQAHLLRQWSDHVTLFTNDSVTPTAEDAARLERRGIRVVDGAVTEIRRADVGDRVGAGVELSVGVEQSAGVEFLVGGRVWAHHIVFTSPRPIPDNRILDSLHADMMHTAAGIFPRVDSIGATSISGVWVAGNAANPSLKYSTALGAGMDTATHINEALVEADVATAMSRTS</sequence>
<protein>
    <submittedName>
        <fullName evidence="5">Oxidoreductase</fullName>
    </submittedName>
</protein>
<reference evidence="5 6" key="1">
    <citation type="journal article" date="2014" name="Int. J. Syst. Evol. Microbiol.">
        <title>Complete genome sequence of Corynebacterium casei LMG S-19264T (=DSM 44701T), isolated from a smear-ripened cheese.</title>
        <authorList>
            <consortium name="US DOE Joint Genome Institute (JGI-PGF)"/>
            <person name="Walter F."/>
            <person name="Albersmeier A."/>
            <person name="Kalinowski J."/>
            <person name="Ruckert C."/>
        </authorList>
    </citation>
    <scope>NUCLEOTIDE SEQUENCE [LARGE SCALE GENOMIC DNA]</scope>
    <source>
        <strain evidence="5 6">CGMCC 1.12976</strain>
    </source>
</reference>
<keyword evidence="2" id="KW-0560">Oxidoreductase</keyword>
<comment type="catalytic activity">
    <reaction evidence="3">
        <text>[thioredoxin]-dithiol + NADP(+) = [thioredoxin]-disulfide + NADPH + H(+)</text>
        <dbReference type="Rhea" id="RHEA:20345"/>
        <dbReference type="Rhea" id="RHEA-COMP:10698"/>
        <dbReference type="Rhea" id="RHEA-COMP:10700"/>
        <dbReference type="ChEBI" id="CHEBI:15378"/>
        <dbReference type="ChEBI" id="CHEBI:29950"/>
        <dbReference type="ChEBI" id="CHEBI:50058"/>
        <dbReference type="ChEBI" id="CHEBI:57783"/>
        <dbReference type="ChEBI" id="CHEBI:58349"/>
        <dbReference type="EC" id="1.8.1.9"/>
    </reaction>
</comment>
<evidence type="ECO:0000256" key="2">
    <source>
        <dbReference type="ARBA" id="ARBA00023002"/>
    </source>
</evidence>
<evidence type="ECO:0000259" key="4">
    <source>
        <dbReference type="Pfam" id="PF07992"/>
    </source>
</evidence>
<dbReference type="Proteomes" id="UP000598775">
    <property type="component" value="Unassembled WGS sequence"/>
</dbReference>
<feature type="domain" description="FAD/NAD(P)-binding" evidence="4">
    <location>
        <begin position="4"/>
        <end position="292"/>
    </location>
</feature>
<evidence type="ECO:0000256" key="3">
    <source>
        <dbReference type="ARBA" id="ARBA00048132"/>
    </source>
</evidence>
<dbReference type="PANTHER" id="PTHR48105">
    <property type="entry name" value="THIOREDOXIN REDUCTASE 1-RELATED-RELATED"/>
    <property type="match status" value="1"/>
</dbReference>
<evidence type="ECO:0000256" key="1">
    <source>
        <dbReference type="ARBA" id="ARBA00022630"/>
    </source>
</evidence>
<dbReference type="EMBL" id="BMGP01000005">
    <property type="protein sequence ID" value="GGF32947.1"/>
    <property type="molecule type" value="Genomic_DNA"/>
</dbReference>
<keyword evidence="6" id="KW-1185">Reference proteome</keyword>
<dbReference type="Pfam" id="PF07992">
    <property type="entry name" value="Pyr_redox_2"/>
    <property type="match status" value="1"/>
</dbReference>
<keyword evidence="1" id="KW-0285">Flavoprotein</keyword>
<evidence type="ECO:0000313" key="5">
    <source>
        <dbReference type="EMBL" id="GGF32947.1"/>
    </source>
</evidence>
<dbReference type="PRINTS" id="PR00368">
    <property type="entry name" value="FADPNR"/>
</dbReference>
<dbReference type="AlphaFoldDB" id="A0A917BB46"/>
<dbReference type="Gene3D" id="3.50.50.60">
    <property type="entry name" value="FAD/NAD(P)-binding domain"/>
    <property type="match status" value="2"/>
</dbReference>
<dbReference type="InterPro" id="IPR023753">
    <property type="entry name" value="FAD/NAD-binding_dom"/>
</dbReference>
<evidence type="ECO:0000313" key="6">
    <source>
        <dbReference type="Proteomes" id="UP000598775"/>
    </source>
</evidence>
<proteinExistence type="predicted"/>